<proteinExistence type="predicted"/>
<protein>
    <recommendedName>
        <fullName evidence="5">DUF2207 domain-containing protein</fullName>
    </recommendedName>
</protein>
<feature type="transmembrane region" description="Helical" evidence="2">
    <location>
        <begin position="242"/>
        <end position="259"/>
    </location>
</feature>
<evidence type="ECO:0000256" key="2">
    <source>
        <dbReference type="SAM" id="Phobius"/>
    </source>
</evidence>
<organism evidence="3 4">
    <name type="scientific">Micromonospora globbae</name>
    <dbReference type="NCBI Taxonomy" id="1894969"/>
    <lineage>
        <taxon>Bacteria</taxon>
        <taxon>Bacillati</taxon>
        <taxon>Actinomycetota</taxon>
        <taxon>Actinomycetes</taxon>
        <taxon>Micromonosporales</taxon>
        <taxon>Micromonosporaceae</taxon>
        <taxon>Micromonospora</taxon>
    </lineage>
</organism>
<keyword evidence="2" id="KW-0812">Transmembrane</keyword>
<evidence type="ECO:0008006" key="5">
    <source>
        <dbReference type="Google" id="ProtNLM"/>
    </source>
</evidence>
<feature type="transmembrane region" description="Helical" evidence="2">
    <location>
        <begin position="210"/>
        <end position="230"/>
    </location>
</feature>
<dbReference type="EMBL" id="CP108084">
    <property type="protein sequence ID" value="WUP52315.1"/>
    <property type="molecule type" value="Genomic_DNA"/>
</dbReference>
<keyword evidence="2" id="KW-1133">Transmembrane helix</keyword>
<feature type="region of interest" description="Disordered" evidence="1">
    <location>
        <begin position="1"/>
        <end position="23"/>
    </location>
</feature>
<dbReference type="RefSeq" id="WP_328853375.1">
    <property type="nucleotide sequence ID" value="NZ_CP108084.1"/>
</dbReference>
<dbReference type="Proteomes" id="UP001432190">
    <property type="component" value="Chromosome"/>
</dbReference>
<evidence type="ECO:0000256" key="1">
    <source>
        <dbReference type="SAM" id="MobiDB-lite"/>
    </source>
</evidence>
<name>A0ABZ1SCQ9_9ACTN</name>
<evidence type="ECO:0000313" key="3">
    <source>
        <dbReference type="EMBL" id="WUP52315.1"/>
    </source>
</evidence>
<accession>A0ABZ1SCQ9</accession>
<sequence length="347" mass="38588">MTESSNQLEMATSQDGDQDDRVGDHLNREWMTLGEQIEEGFDRLRVGVERNPKLQSIARDLVVTLDVAKKSLREIEGHEHLVPALRMSRYRQLDQVVHRAEQGILNAEYSAVLTDLSFIMELVAAMAEDLLEANRIDELDRRALKFVQQSIRHQGEVLSVAAARAYLENTAERITQIREDAEEAAGVIAGSEIASFYLEHAQMERLRYRAWNAVLVVTVLASISLTWFIVSRAGDAPLTAQEISRLALALPLLTLLVYAGRQATFHRDQESSARLTAVQLRTVRSFTDALPSSGKETVMLMLAEKVFGGVARVPAEPEDGGDSDNGGIVLDQARRFLAVRDPGALQR</sequence>
<evidence type="ECO:0000313" key="4">
    <source>
        <dbReference type="Proteomes" id="UP001432190"/>
    </source>
</evidence>
<keyword evidence="2" id="KW-0472">Membrane</keyword>
<feature type="compositionally biased region" description="Polar residues" evidence="1">
    <location>
        <begin position="1"/>
        <end position="15"/>
    </location>
</feature>
<reference evidence="3" key="1">
    <citation type="submission" date="2022-10" db="EMBL/GenBank/DDBJ databases">
        <title>The complete genomes of actinobacterial strains from the NBC collection.</title>
        <authorList>
            <person name="Joergensen T.S."/>
            <person name="Alvarez Arevalo M."/>
            <person name="Sterndorff E.B."/>
            <person name="Faurdal D."/>
            <person name="Vuksanovic O."/>
            <person name="Mourched A.-S."/>
            <person name="Charusanti P."/>
            <person name="Shaw S."/>
            <person name="Blin K."/>
            <person name="Weber T."/>
        </authorList>
    </citation>
    <scope>NUCLEOTIDE SEQUENCE</scope>
    <source>
        <strain evidence="3">NBC_00256</strain>
    </source>
</reference>
<keyword evidence="4" id="KW-1185">Reference proteome</keyword>
<gene>
    <name evidence="3" type="ORF">OG994_12690</name>
</gene>